<dbReference type="GO" id="GO:0004818">
    <property type="term" value="F:glutamate-tRNA ligase activity"/>
    <property type="evidence" value="ECO:0007669"/>
    <property type="project" value="UniProtKB-EC"/>
</dbReference>
<evidence type="ECO:0000313" key="8">
    <source>
        <dbReference type="EMBL" id="GAL06854.1"/>
    </source>
</evidence>
<dbReference type="GO" id="GO:0005829">
    <property type="term" value="C:cytosol"/>
    <property type="evidence" value="ECO:0007669"/>
    <property type="project" value="TreeGrafter"/>
</dbReference>
<dbReference type="EMBL" id="BBMN01000013">
    <property type="protein sequence ID" value="GAL06854.1"/>
    <property type="molecule type" value="Genomic_DNA"/>
</dbReference>
<evidence type="ECO:0000313" key="9">
    <source>
        <dbReference type="Proteomes" id="UP000029227"/>
    </source>
</evidence>
<dbReference type="Proteomes" id="UP000029227">
    <property type="component" value="Unassembled WGS sequence"/>
</dbReference>
<dbReference type="GO" id="GO:0005524">
    <property type="term" value="F:ATP binding"/>
    <property type="evidence" value="ECO:0007669"/>
    <property type="project" value="UniProtKB-KW"/>
</dbReference>
<evidence type="ECO:0000256" key="3">
    <source>
        <dbReference type="ARBA" id="ARBA00022741"/>
    </source>
</evidence>
<proteinExistence type="inferred from homology"/>
<dbReference type="GO" id="GO:0006424">
    <property type="term" value="P:glutamyl-tRNA aminoacylation"/>
    <property type="evidence" value="ECO:0007669"/>
    <property type="project" value="TreeGrafter"/>
</dbReference>
<dbReference type="InterPro" id="IPR008925">
    <property type="entry name" value="aa_tRNA-synth_I_cd-bd_sf"/>
</dbReference>
<name>A0A090QYA7_9GAMM</name>
<evidence type="ECO:0000256" key="2">
    <source>
        <dbReference type="ARBA" id="ARBA00022598"/>
    </source>
</evidence>
<reference evidence="8 9" key="1">
    <citation type="journal article" date="2014" name="Genome Announc.">
        <title>Draft Genome Sequences of Two Vibrionaceae Species, Vibrio ponticus C121 and Photobacterium aphoticum C119, Isolated as Coral Reef Microbiota.</title>
        <authorList>
            <person name="Al-saari N."/>
            <person name="Meirelles P.M."/>
            <person name="Mino S."/>
            <person name="Suda W."/>
            <person name="Oshima K."/>
            <person name="Hattori M."/>
            <person name="Ohkuma M."/>
            <person name="Thompson F.L."/>
            <person name="Gomez-Gil B."/>
            <person name="Sawabe T."/>
            <person name="Sawabe T."/>
        </authorList>
    </citation>
    <scope>NUCLEOTIDE SEQUENCE [LARGE SCALE GENOMIC DNA]</scope>
    <source>
        <strain evidence="8 9">JCM 19237</strain>
    </source>
</reference>
<dbReference type="Gene3D" id="1.10.10.350">
    <property type="match status" value="1"/>
</dbReference>
<sequence length="181" mass="20110">MSKSASAFNTDKLLWLNNHYIKTAEPEYVAKYLQWHLDQKEIATENGPAVTDVIKLVGERCNTLVELAEQSRYFYQDFSEFEAGAAKKHLRPVAKEALELALAKVDALTEWTTENLHAVIEQVCAELELGMGKVGMPLRVAVTGQGQSPSVDAVMQLVGKARVMARIQMALDFIAEREANS</sequence>
<evidence type="ECO:0000256" key="4">
    <source>
        <dbReference type="ARBA" id="ARBA00022840"/>
    </source>
</evidence>
<dbReference type="InterPro" id="IPR045462">
    <property type="entry name" value="aa-tRNA-synth_I_cd-bd"/>
</dbReference>
<keyword evidence="4" id="KW-0067">ATP-binding</keyword>
<keyword evidence="3" id="KW-0547">Nucleotide-binding</keyword>
<dbReference type="InterPro" id="IPR049940">
    <property type="entry name" value="GluQ/Sye"/>
</dbReference>
<keyword evidence="5" id="KW-0648">Protein biosynthesis</keyword>
<dbReference type="eggNOG" id="COG0008">
    <property type="taxonomic scope" value="Bacteria"/>
</dbReference>
<dbReference type="GO" id="GO:0000049">
    <property type="term" value="F:tRNA binding"/>
    <property type="evidence" value="ECO:0007669"/>
    <property type="project" value="InterPro"/>
</dbReference>
<accession>A0A090QYA7</accession>
<dbReference type="AlphaFoldDB" id="A0A090QYA7"/>
<feature type="domain" description="Aminoacyl-tRNA synthetase class I anticodon-binding" evidence="7">
    <location>
        <begin position="30"/>
        <end position="171"/>
    </location>
</feature>
<protein>
    <submittedName>
        <fullName evidence="8">Glutamyl-tRNA synthetase</fullName>
        <ecNumber evidence="8">6.1.1.17</ecNumber>
    </submittedName>
</protein>
<dbReference type="PANTHER" id="PTHR43311:SF2">
    <property type="entry name" value="GLUTAMATE--TRNA LIGASE, MITOCHONDRIAL-RELATED"/>
    <property type="match status" value="1"/>
</dbReference>
<dbReference type="Pfam" id="PF19269">
    <property type="entry name" value="Anticodon_2"/>
    <property type="match status" value="1"/>
</dbReference>
<dbReference type="InterPro" id="IPR020751">
    <property type="entry name" value="aa-tRNA-synth_I_codon-bd_sub2"/>
</dbReference>
<comment type="similarity">
    <text evidence="1">Belongs to the class-I aminoacyl-tRNA synthetase family. Glutamate--tRNA ligase type 1 subfamily.</text>
</comment>
<keyword evidence="2 8" id="KW-0436">Ligase</keyword>
<dbReference type="SUPFAM" id="SSF48163">
    <property type="entry name" value="An anticodon-binding domain of class I aminoacyl-tRNA synthetases"/>
    <property type="match status" value="1"/>
</dbReference>
<dbReference type="EC" id="6.1.1.17" evidence="8"/>
<dbReference type="PANTHER" id="PTHR43311">
    <property type="entry name" value="GLUTAMATE--TRNA LIGASE"/>
    <property type="match status" value="1"/>
</dbReference>
<evidence type="ECO:0000259" key="7">
    <source>
        <dbReference type="Pfam" id="PF19269"/>
    </source>
</evidence>
<evidence type="ECO:0000256" key="6">
    <source>
        <dbReference type="ARBA" id="ARBA00023146"/>
    </source>
</evidence>
<comment type="caution">
    <text evidence="8">The sequence shown here is derived from an EMBL/GenBank/DDBJ whole genome shotgun (WGS) entry which is preliminary data.</text>
</comment>
<evidence type="ECO:0000256" key="5">
    <source>
        <dbReference type="ARBA" id="ARBA00022917"/>
    </source>
</evidence>
<dbReference type="STRING" id="754436.JCM19237_3920"/>
<evidence type="ECO:0000256" key="1">
    <source>
        <dbReference type="ARBA" id="ARBA00007894"/>
    </source>
</evidence>
<gene>
    <name evidence="8" type="ORF">JCM19237_3920</name>
</gene>
<keyword evidence="6 8" id="KW-0030">Aminoacyl-tRNA synthetase</keyword>
<organism evidence="8 9">
    <name type="scientific">Photobacterium aphoticum</name>
    <dbReference type="NCBI Taxonomy" id="754436"/>
    <lineage>
        <taxon>Bacteria</taxon>
        <taxon>Pseudomonadati</taxon>
        <taxon>Pseudomonadota</taxon>
        <taxon>Gammaproteobacteria</taxon>
        <taxon>Vibrionales</taxon>
        <taxon>Vibrionaceae</taxon>
        <taxon>Photobacterium</taxon>
    </lineage>
</organism>